<protein>
    <submittedName>
        <fullName evidence="2">Uncharacterized protein</fullName>
    </submittedName>
</protein>
<feature type="region of interest" description="Disordered" evidence="1">
    <location>
        <begin position="1"/>
        <end position="43"/>
    </location>
</feature>
<name>A0A0E0KNG6_ORYPU</name>
<dbReference type="HOGENOM" id="CLU_1828455_0_0_1"/>
<dbReference type="AlphaFoldDB" id="A0A0E0KNG6"/>
<organism evidence="2">
    <name type="scientific">Oryza punctata</name>
    <name type="common">Red rice</name>
    <dbReference type="NCBI Taxonomy" id="4537"/>
    <lineage>
        <taxon>Eukaryota</taxon>
        <taxon>Viridiplantae</taxon>
        <taxon>Streptophyta</taxon>
        <taxon>Embryophyta</taxon>
        <taxon>Tracheophyta</taxon>
        <taxon>Spermatophyta</taxon>
        <taxon>Magnoliopsida</taxon>
        <taxon>Liliopsida</taxon>
        <taxon>Poales</taxon>
        <taxon>Poaceae</taxon>
        <taxon>BOP clade</taxon>
        <taxon>Oryzoideae</taxon>
        <taxon>Oryzeae</taxon>
        <taxon>Oryzinae</taxon>
        <taxon>Oryza</taxon>
    </lineage>
</organism>
<reference evidence="2" key="1">
    <citation type="submission" date="2015-04" db="UniProtKB">
        <authorList>
            <consortium name="EnsemblPlants"/>
        </authorList>
    </citation>
    <scope>IDENTIFICATION</scope>
</reference>
<proteinExistence type="predicted"/>
<reference evidence="2" key="2">
    <citation type="submission" date="2018-05" db="EMBL/GenBank/DDBJ databases">
        <title>OpunRS2 (Oryza punctata Reference Sequence Version 2).</title>
        <authorList>
            <person name="Zhang J."/>
            <person name="Kudrna D."/>
            <person name="Lee S."/>
            <person name="Talag J."/>
            <person name="Welchert J."/>
            <person name="Wing R.A."/>
        </authorList>
    </citation>
    <scope>NUCLEOTIDE SEQUENCE [LARGE SCALE GENOMIC DNA]</scope>
</reference>
<dbReference type="EnsemblPlants" id="OPUNC04G04660.1">
    <property type="protein sequence ID" value="OPUNC04G04660.1"/>
    <property type="gene ID" value="OPUNC04G04660"/>
</dbReference>
<evidence type="ECO:0000256" key="1">
    <source>
        <dbReference type="SAM" id="MobiDB-lite"/>
    </source>
</evidence>
<dbReference type="Proteomes" id="UP000026962">
    <property type="component" value="Chromosome 4"/>
</dbReference>
<evidence type="ECO:0000313" key="3">
    <source>
        <dbReference type="Proteomes" id="UP000026962"/>
    </source>
</evidence>
<keyword evidence="3" id="KW-1185">Reference proteome</keyword>
<evidence type="ECO:0000313" key="2">
    <source>
        <dbReference type="EnsemblPlants" id="OPUNC04G04660.1"/>
    </source>
</evidence>
<dbReference type="Gramene" id="OPUNC04G04660.1">
    <property type="protein sequence ID" value="OPUNC04G04660.1"/>
    <property type="gene ID" value="OPUNC04G04660"/>
</dbReference>
<sequence>MATDMGKETPMLVAEQSPKDISDAPKATGGEVQGEGAHPSIDVDDKLEDEATFLTKVVQIRLSLEGAGPVYTWRRVLSFRKLELQLLDDTLGACDDEITEKVAIVDLEKADDYREVTIASWKQALEWAEKEVAGWRSHIAS</sequence>
<accession>A0A0E0KNG6</accession>